<evidence type="ECO:0000259" key="2">
    <source>
        <dbReference type="Pfam" id="PF00855"/>
    </source>
</evidence>
<feature type="region of interest" description="Disordered" evidence="1">
    <location>
        <begin position="524"/>
        <end position="589"/>
    </location>
</feature>
<dbReference type="AlphaFoldDB" id="A0A9N8V8V6"/>
<sequence>MSSVPPSSNSARIRWFCISERLRRELYPNSKESVILKEVEITNPQNVEEQSRPKKIKPNKQTDINMSPKLTANKEENFTMNNKSTRGDSDSDVNAGQDELILEEDEFMDPEASLIPKEEPQIPNLFEASEEIENVEIKPENEENEENEVVEDNIEDIAQLSDVSSPKIKEEPEIPKSEDDAVPGDEEEGIGSVIPRRQLAPRRARMNTIYNKPKVTQPKKPQTRNTRIHREFKGRDVVFVDPLDPKAEFWWPAMIVPNDEIDESMDVDGKLEKNLLEGKFLVRYFEDMTYSVVEAKGLRHFEINDNPCKQFVNVEGFNTHIGVRRALKCIKNNGEPIKKFKWDYWMRPANSSETISPSSSSSRKNETLIRKLKHNTFSKKANPLTTNVAESNLDGSTFRSRNQKNNKSRYDDSPAEDEEVDNEVIKRKASLSSRRNSRSVASRKNSILINTEEEENHHATKRVMKRRRSNVSDRSDDKRRHSEERRRSFVSDNSEKLSENISENMSEKLLSENLSENLTENLLEKRTTNSVTGSIDPEDSGIGVGASPVSPQNMSEIDDEQLETEVGSSSHVDTPKEHSEEPVEAEPASSKFPVTFNDLNEEARDKITKYNFDYPNLDKESKANLYDEGLNDLKNIWKDYREIRRNMKKIESELKLKKLAKLRGTSVSQIRDENVEITNECGDSEVEEYSDYENHMENGH</sequence>
<feature type="region of interest" description="Disordered" evidence="1">
    <location>
        <begin position="373"/>
        <end position="424"/>
    </location>
</feature>
<dbReference type="CDD" id="cd05162">
    <property type="entry name" value="PWWP"/>
    <property type="match status" value="1"/>
</dbReference>
<gene>
    <name evidence="3" type="ORF">DEBURN_LOCUS1435</name>
</gene>
<evidence type="ECO:0000256" key="1">
    <source>
        <dbReference type="SAM" id="MobiDB-lite"/>
    </source>
</evidence>
<feature type="region of interest" description="Disordered" evidence="1">
    <location>
        <begin position="162"/>
        <end position="198"/>
    </location>
</feature>
<dbReference type="EMBL" id="CAJVPK010000063">
    <property type="protein sequence ID" value="CAG8440972.1"/>
    <property type="molecule type" value="Genomic_DNA"/>
</dbReference>
<dbReference type="Proteomes" id="UP000789706">
    <property type="component" value="Unassembled WGS sequence"/>
</dbReference>
<feature type="compositionally biased region" description="Basic residues" evidence="1">
    <location>
        <begin position="459"/>
        <end position="469"/>
    </location>
</feature>
<evidence type="ECO:0000313" key="4">
    <source>
        <dbReference type="Proteomes" id="UP000789706"/>
    </source>
</evidence>
<feature type="region of interest" description="Disordered" evidence="1">
    <location>
        <begin position="448"/>
        <end position="502"/>
    </location>
</feature>
<organism evidence="3 4">
    <name type="scientific">Diversispora eburnea</name>
    <dbReference type="NCBI Taxonomy" id="1213867"/>
    <lineage>
        <taxon>Eukaryota</taxon>
        <taxon>Fungi</taxon>
        <taxon>Fungi incertae sedis</taxon>
        <taxon>Mucoromycota</taxon>
        <taxon>Glomeromycotina</taxon>
        <taxon>Glomeromycetes</taxon>
        <taxon>Diversisporales</taxon>
        <taxon>Diversisporaceae</taxon>
        <taxon>Diversispora</taxon>
    </lineage>
</organism>
<dbReference type="InterPro" id="IPR000313">
    <property type="entry name" value="PWWP_dom"/>
</dbReference>
<feature type="domain" description="PWWP" evidence="2">
    <location>
        <begin position="250"/>
        <end position="305"/>
    </location>
</feature>
<dbReference type="OrthoDB" id="641149at2759"/>
<accession>A0A9N8V8V6</accession>
<comment type="caution">
    <text evidence="3">The sequence shown here is derived from an EMBL/GenBank/DDBJ whole genome shotgun (WGS) entry which is preliminary data.</text>
</comment>
<feature type="compositionally biased region" description="Polar residues" evidence="1">
    <location>
        <begin position="383"/>
        <end position="400"/>
    </location>
</feature>
<reference evidence="3" key="1">
    <citation type="submission" date="2021-06" db="EMBL/GenBank/DDBJ databases">
        <authorList>
            <person name="Kallberg Y."/>
            <person name="Tangrot J."/>
            <person name="Rosling A."/>
        </authorList>
    </citation>
    <scope>NUCLEOTIDE SEQUENCE</scope>
    <source>
        <strain evidence="3">AZ414A</strain>
    </source>
</reference>
<feature type="compositionally biased region" description="Basic and acidic residues" evidence="1">
    <location>
        <begin position="167"/>
        <end position="179"/>
    </location>
</feature>
<dbReference type="Gene3D" id="2.30.30.140">
    <property type="match status" value="1"/>
</dbReference>
<feature type="region of interest" description="Disordered" evidence="1">
    <location>
        <begin position="45"/>
        <end position="94"/>
    </location>
</feature>
<name>A0A9N8V8V6_9GLOM</name>
<evidence type="ECO:0000313" key="3">
    <source>
        <dbReference type="EMBL" id="CAG8440972.1"/>
    </source>
</evidence>
<feature type="compositionally biased region" description="Acidic residues" evidence="1">
    <location>
        <begin position="180"/>
        <end position="189"/>
    </location>
</feature>
<feature type="compositionally biased region" description="Polar residues" evidence="1">
    <location>
        <begin position="59"/>
        <end position="70"/>
    </location>
</feature>
<dbReference type="SUPFAM" id="SSF63748">
    <property type="entry name" value="Tudor/PWWP/MBT"/>
    <property type="match status" value="1"/>
</dbReference>
<feature type="compositionally biased region" description="Basic and acidic residues" evidence="1">
    <location>
        <begin position="470"/>
        <end position="498"/>
    </location>
</feature>
<feature type="compositionally biased region" description="Acidic residues" evidence="1">
    <location>
        <begin position="413"/>
        <end position="422"/>
    </location>
</feature>
<proteinExistence type="predicted"/>
<dbReference type="Pfam" id="PF00855">
    <property type="entry name" value="PWWP"/>
    <property type="match status" value="1"/>
</dbReference>
<protein>
    <submittedName>
        <fullName evidence="3">1032_t:CDS:1</fullName>
    </submittedName>
</protein>
<keyword evidence="4" id="KW-1185">Reference proteome</keyword>